<keyword evidence="3" id="KW-0413">Isomerase</keyword>
<dbReference type="InterPro" id="IPR052960">
    <property type="entry name" value="GlcN6P_deaminase-like"/>
</dbReference>
<dbReference type="Pfam" id="PF01182">
    <property type="entry name" value="Glucosamine_iso"/>
    <property type="match status" value="1"/>
</dbReference>
<dbReference type="NCBIfam" id="NF009022">
    <property type="entry name" value="PRK12358.1"/>
    <property type="match status" value="1"/>
</dbReference>
<dbReference type="GO" id="GO:0016853">
    <property type="term" value="F:isomerase activity"/>
    <property type="evidence" value="ECO:0007669"/>
    <property type="project" value="UniProtKB-KW"/>
</dbReference>
<dbReference type="InterPro" id="IPR018321">
    <property type="entry name" value="Glucosamine6P_isomerase_CS"/>
</dbReference>
<dbReference type="InterPro" id="IPR037171">
    <property type="entry name" value="NagB/RpiA_transferase-like"/>
</dbReference>
<dbReference type="CDD" id="cd01399">
    <property type="entry name" value="GlcN6P_deaminase"/>
    <property type="match status" value="1"/>
</dbReference>
<dbReference type="PANTHER" id="PTHR42892:SF1">
    <property type="entry name" value="GLUCOSAMINE-6-PHOSPHATE ISOMERASE"/>
    <property type="match status" value="1"/>
</dbReference>
<dbReference type="SUPFAM" id="SSF100950">
    <property type="entry name" value="NagB/RpiA/CoA transferase-like"/>
    <property type="match status" value="1"/>
</dbReference>
<dbReference type="InterPro" id="IPR006148">
    <property type="entry name" value="Glc/Gal-6P_isomerase"/>
</dbReference>
<keyword evidence="4" id="KW-1185">Reference proteome</keyword>
<evidence type="ECO:0000259" key="2">
    <source>
        <dbReference type="Pfam" id="PF01182"/>
    </source>
</evidence>
<evidence type="ECO:0000313" key="3">
    <source>
        <dbReference type="EMBL" id="MDQ0178305.1"/>
    </source>
</evidence>
<dbReference type="EMBL" id="JAUSTT010000039">
    <property type="protein sequence ID" value="MDQ0178305.1"/>
    <property type="molecule type" value="Genomic_DNA"/>
</dbReference>
<protein>
    <submittedName>
        <fullName evidence="3">6-phosphogluconolactonase/glucosamine-6-phosphate isomerase/deaminase</fullName>
    </submittedName>
</protein>
<gene>
    <name evidence="3" type="ORF">J2S08_004209</name>
</gene>
<proteinExistence type="predicted"/>
<sequence length="242" mass="27232">MMKLIITKDYQEMSELAVQLLMSYMMKEYPTNLAITAGTTPERLYEILVPYVKDHGQFANINYFNFDEVPYKGTDSYGVTMSNLNRMFFHPANIPAKQIHVLDEKNYKEHDEYIEKMGGLDLIMLGLGKDGHFCGNLPGTTKFGDLTSAVPISVRPDMYDIILDEVGYQVDKVPDFYVTMGPKSVMRAKNILMIVSGTHKAEILKQVIEGPVDEHVPSSLLMLHPFITVIADKDAASLLTAK</sequence>
<feature type="domain" description="Glucosamine/galactosamine-6-phosphate isomerase" evidence="2">
    <location>
        <begin position="12"/>
        <end position="221"/>
    </location>
</feature>
<evidence type="ECO:0000256" key="1">
    <source>
        <dbReference type="ARBA" id="ARBA00023277"/>
    </source>
</evidence>
<dbReference type="Gene3D" id="3.40.50.1360">
    <property type="match status" value="1"/>
</dbReference>
<accession>A0ABT9WZX2</accession>
<comment type="caution">
    <text evidence="3">The sequence shown here is derived from an EMBL/GenBank/DDBJ whole genome shotgun (WGS) entry which is preliminary data.</text>
</comment>
<dbReference type="PANTHER" id="PTHR42892">
    <property type="entry name" value="GLUCOSAMINE-6-PHOSPHATE DEAMINASE-LIKE PROTEIN BT_0258-RELATED"/>
    <property type="match status" value="1"/>
</dbReference>
<dbReference type="PROSITE" id="PS01161">
    <property type="entry name" value="GLC_GALNAC_ISOMERASE"/>
    <property type="match status" value="1"/>
</dbReference>
<name>A0ABT9WZX2_9BACI</name>
<dbReference type="InterPro" id="IPR004547">
    <property type="entry name" value="Glucosamine6P_isomerase"/>
</dbReference>
<reference evidence="3 4" key="1">
    <citation type="submission" date="2023-07" db="EMBL/GenBank/DDBJ databases">
        <title>Genomic Encyclopedia of Type Strains, Phase IV (KMG-IV): sequencing the most valuable type-strain genomes for metagenomic binning, comparative biology and taxonomic classification.</title>
        <authorList>
            <person name="Goeker M."/>
        </authorList>
    </citation>
    <scope>NUCLEOTIDE SEQUENCE [LARGE SCALE GENOMIC DNA]</scope>
    <source>
        <strain evidence="3 4">DSM 23837</strain>
    </source>
</reference>
<evidence type="ECO:0000313" key="4">
    <source>
        <dbReference type="Proteomes" id="UP001223586"/>
    </source>
</evidence>
<keyword evidence="1" id="KW-0119">Carbohydrate metabolism</keyword>
<dbReference type="Proteomes" id="UP001223586">
    <property type="component" value="Unassembled WGS sequence"/>
</dbReference>
<organism evidence="3 4">
    <name type="scientific">Bacillus chungangensis</name>
    <dbReference type="NCBI Taxonomy" id="587633"/>
    <lineage>
        <taxon>Bacteria</taxon>
        <taxon>Bacillati</taxon>
        <taxon>Bacillota</taxon>
        <taxon>Bacilli</taxon>
        <taxon>Bacillales</taxon>
        <taxon>Bacillaceae</taxon>
        <taxon>Bacillus</taxon>
    </lineage>
</organism>